<proteinExistence type="predicted"/>
<keyword evidence="2" id="KW-1185">Reference proteome</keyword>
<protein>
    <submittedName>
        <fullName evidence="1">Uncharacterized protein</fullName>
    </submittedName>
</protein>
<dbReference type="OrthoDB" id="3353407at2759"/>
<evidence type="ECO:0000313" key="1">
    <source>
        <dbReference type="EMBL" id="ORY50958.1"/>
    </source>
</evidence>
<sequence length="249" mass="29222">MMNHRVVLFVNVKETEYTNNKSRSDMWTDEEKLKILTKSSVPKEFWPLSWLWTNSEVHNFEPSYTSQYHHPHIPLSYYLHLHPQTQYTYFIEQDVRSTSRWTETLPSHKPALLTFQHLCTPPQKWSHLPSCINFPREEMKKGLGAIWGLSTELILATRKYNASCYYEGFLPTVARMESLTTQFHAHALYRKVGRWRGGGTDDLCRDGSEPAVPGEWTYHWEGRGAWQFYEEWKTQGGCWPGALVHPIKS</sequence>
<gene>
    <name evidence="1" type="ORF">BCR33DRAFT_499344</name>
</gene>
<name>A0A1Y2CV98_9FUNG</name>
<dbReference type="InterPro" id="IPR021822">
    <property type="entry name" value="DUF3405"/>
</dbReference>
<dbReference type="AlphaFoldDB" id="A0A1Y2CV98"/>
<dbReference type="Proteomes" id="UP000193642">
    <property type="component" value="Unassembled WGS sequence"/>
</dbReference>
<reference evidence="1 2" key="1">
    <citation type="submission" date="2016-07" db="EMBL/GenBank/DDBJ databases">
        <title>Pervasive Adenine N6-methylation of Active Genes in Fungi.</title>
        <authorList>
            <consortium name="DOE Joint Genome Institute"/>
            <person name="Mondo S.J."/>
            <person name="Dannebaum R.O."/>
            <person name="Kuo R.C."/>
            <person name="Labutti K."/>
            <person name="Haridas S."/>
            <person name="Kuo A."/>
            <person name="Salamov A."/>
            <person name="Ahrendt S.R."/>
            <person name="Lipzen A."/>
            <person name="Sullivan W."/>
            <person name="Andreopoulos W.B."/>
            <person name="Clum A."/>
            <person name="Lindquist E."/>
            <person name="Daum C."/>
            <person name="Ramamoorthy G.K."/>
            <person name="Gryganskyi A."/>
            <person name="Culley D."/>
            <person name="Magnuson J.K."/>
            <person name="James T.Y."/>
            <person name="O'Malley M.A."/>
            <person name="Stajich J.E."/>
            <person name="Spatafora J.W."/>
            <person name="Visel A."/>
            <person name="Grigoriev I.V."/>
        </authorList>
    </citation>
    <scope>NUCLEOTIDE SEQUENCE [LARGE SCALE GENOMIC DNA]</scope>
    <source>
        <strain evidence="1 2">JEL800</strain>
    </source>
</reference>
<evidence type="ECO:0000313" key="2">
    <source>
        <dbReference type="Proteomes" id="UP000193642"/>
    </source>
</evidence>
<accession>A0A1Y2CV98</accession>
<organism evidence="1 2">
    <name type="scientific">Rhizoclosmatium globosum</name>
    <dbReference type="NCBI Taxonomy" id="329046"/>
    <lineage>
        <taxon>Eukaryota</taxon>
        <taxon>Fungi</taxon>
        <taxon>Fungi incertae sedis</taxon>
        <taxon>Chytridiomycota</taxon>
        <taxon>Chytridiomycota incertae sedis</taxon>
        <taxon>Chytridiomycetes</taxon>
        <taxon>Chytridiales</taxon>
        <taxon>Chytriomycetaceae</taxon>
        <taxon>Rhizoclosmatium</taxon>
    </lineage>
</organism>
<dbReference type="EMBL" id="MCGO01000006">
    <property type="protein sequence ID" value="ORY50958.1"/>
    <property type="molecule type" value="Genomic_DNA"/>
</dbReference>
<dbReference type="Pfam" id="PF11885">
    <property type="entry name" value="DUF3405"/>
    <property type="match status" value="1"/>
</dbReference>
<dbReference type="STRING" id="329046.A0A1Y2CV98"/>
<comment type="caution">
    <text evidence="1">The sequence shown here is derived from an EMBL/GenBank/DDBJ whole genome shotgun (WGS) entry which is preliminary data.</text>
</comment>